<accession>A0A109WW56</accession>
<organism evidence="1 2">
    <name type="scientific">Cnaphalocrocis medinalis granulovirus</name>
    <dbReference type="NCBI Taxonomy" id="1750712"/>
    <lineage>
        <taxon>Viruses</taxon>
        <taxon>Viruses incertae sedis</taxon>
        <taxon>Naldaviricetes</taxon>
        <taxon>Lefavirales</taxon>
        <taxon>Baculoviridae</taxon>
        <taxon>Betabaculovirus</taxon>
        <taxon>Betabaculovirus cnamedinalis</taxon>
    </lineage>
</organism>
<dbReference type="EMBL" id="KU593505">
    <property type="protein sequence ID" value="AMF83799.1"/>
    <property type="molecule type" value="Genomic_DNA"/>
</dbReference>
<dbReference type="KEGG" id="vg:26855074"/>
<dbReference type="Proteomes" id="UP000202719">
    <property type="component" value="Segment"/>
</dbReference>
<reference evidence="1 2" key="1">
    <citation type="journal article" date="2015" name="Virol. Sin.">
        <title>Genome sequencing and analysis of a granulovirus isolated from the Asiatic rice leafroller, Cnaphalocrocis medinalis.</title>
        <authorList>
            <person name="Zhang S."/>
            <person name="Zhu Z."/>
            <person name="Sun S."/>
            <person name="Chen Q."/>
            <person name="Deng F."/>
            <person name="Yang K."/>
        </authorList>
    </citation>
    <scope>NUCLEOTIDE SEQUENCE [LARGE SCALE GENOMIC DNA]</scope>
    <source>
        <strain evidence="1 2">Enping</strain>
    </source>
</reference>
<evidence type="ECO:0000313" key="1">
    <source>
        <dbReference type="EMBL" id="AMF83799.1"/>
    </source>
</evidence>
<sequence>MTSSVCSISVTGLKLSDFLDVDTSKKFNKSIYCSSQGKQFINRLFHIVNVINTDNFYYTPLGFEYNNKNSFFLRDVEPDYDYTEDDELIYIKYIEKKREPIIIYHYIGSPIMDGECYEEIKNLDEIDLRKYNVKKTNEENWPHIKLEFWQVIALLNCCNVSTLKELKWCGYRALLTVLIYNSKKYYSDAANQWWLTRDNFHMFTVYSIKKSEVMLTDNIDHIIGFSSTNQGVILMNELPYYFLPHSYFKESQNFRIIYKYVLYLWYRFCDYYKFENRFFQQIDFINDVIVSRCEKLTKLICYENQTKLLYTIDSPHEYIPLLKHLEKTIDYPYYCIDFSISLLSKVNSIITAWNNIHNYTHDNKLMFKYICENQYKKL</sequence>
<evidence type="ECO:0000313" key="2">
    <source>
        <dbReference type="Proteomes" id="UP000202719"/>
    </source>
</evidence>
<keyword evidence="2" id="KW-1185">Reference proteome</keyword>
<dbReference type="RefSeq" id="YP_009229966.1">
    <property type="nucleotide sequence ID" value="NC_029304.2"/>
</dbReference>
<gene>
    <name evidence="1" type="primary">Cnme47</name>
</gene>
<name>A0A109WW56_9BBAC</name>
<protein>
    <submittedName>
        <fullName evidence="1">Uncharacterized protein</fullName>
    </submittedName>
</protein>
<dbReference type="GeneID" id="26855074"/>
<proteinExistence type="predicted"/>